<dbReference type="Proteomes" id="UP000001402">
    <property type="component" value="Chromosome"/>
</dbReference>
<dbReference type="OrthoDB" id="5298197at2"/>
<dbReference type="KEGG" id="rpx:Rpdx1_4712"/>
<evidence type="ECO:0000313" key="3">
    <source>
        <dbReference type="Proteomes" id="UP000001402"/>
    </source>
</evidence>
<protein>
    <recommendedName>
        <fullName evidence="4">DUF1850 domain-containing protein</fullName>
    </recommendedName>
</protein>
<gene>
    <name evidence="2" type="ordered locus">Rpdx1_4712</name>
</gene>
<organism evidence="2 3">
    <name type="scientific">Rhodopseudomonas palustris (strain DX-1)</name>
    <dbReference type="NCBI Taxonomy" id="652103"/>
    <lineage>
        <taxon>Bacteria</taxon>
        <taxon>Pseudomonadati</taxon>
        <taxon>Pseudomonadota</taxon>
        <taxon>Alphaproteobacteria</taxon>
        <taxon>Hyphomicrobiales</taxon>
        <taxon>Nitrobacteraceae</taxon>
        <taxon>Rhodopseudomonas</taxon>
    </lineage>
</organism>
<dbReference type="eggNOG" id="COG4729">
    <property type="taxonomic scope" value="Bacteria"/>
</dbReference>
<reference evidence="2" key="1">
    <citation type="submission" date="2010-12" db="EMBL/GenBank/DDBJ databases">
        <title>Complete sequence of Rhodopseudomonas palustris DX-1.</title>
        <authorList>
            <consortium name="US DOE Joint Genome Institute"/>
            <person name="Lucas S."/>
            <person name="Copeland A."/>
            <person name="Lapidus A."/>
            <person name="Cheng J.-F."/>
            <person name="Goodwin L."/>
            <person name="Pitluck S."/>
            <person name="Misra M."/>
            <person name="Chertkov O."/>
            <person name="Detter J.C."/>
            <person name="Han C."/>
            <person name="Tapia R."/>
            <person name="Land M."/>
            <person name="Hauser L."/>
            <person name="Kyrpides N."/>
            <person name="Ivanova N."/>
            <person name="Ovchinnikova G."/>
            <person name="Logan B."/>
            <person name="Oda Y."/>
            <person name="Harwood C."/>
            <person name="Woyke T."/>
        </authorList>
    </citation>
    <scope>NUCLEOTIDE SEQUENCE [LARGE SCALE GENOMIC DNA]</scope>
    <source>
        <strain evidence="2">DX-1</strain>
    </source>
</reference>
<evidence type="ECO:0000256" key="1">
    <source>
        <dbReference type="SAM" id="SignalP"/>
    </source>
</evidence>
<keyword evidence="1" id="KW-0732">Signal</keyword>
<dbReference type="HOGENOM" id="CLU_142871_0_0_5"/>
<dbReference type="BioCyc" id="RPAL652103:RPDX1_RS23290-MONOMER"/>
<name>E6VD76_RHOPX</name>
<dbReference type="InterPro" id="IPR015001">
    <property type="entry name" value="DUF1850"/>
</dbReference>
<dbReference type="Pfam" id="PF08905">
    <property type="entry name" value="DUF1850"/>
    <property type="match status" value="1"/>
</dbReference>
<evidence type="ECO:0008006" key="4">
    <source>
        <dbReference type="Google" id="ProtNLM"/>
    </source>
</evidence>
<evidence type="ECO:0000313" key="2">
    <source>
        <dbReference type="EMBL" id="ADU46259.1"/>
    </source>
</evidence>
<dbReference type="EMBL" id="CP002418">
    <property type="protein sequence ID" value="ADU46259.1"/>
    <property type="molecule type" value="Genomic_DNA"/>
</dbReference>
<accession>E6VD76</accession>
<feature type="chain" id="PRO_5003210874" description="DUF1850 domain-containing protein" evidence="1">
    <location>
        <begin position="18"/>
        <end position="124"/>
    </location>
</feature>
<dbReference type="AlphaFoldDB" id="E6VD76"/>
<feature type="signal peptide" evidence="1">
    <location>
        <begin position="1"/>
        <end position="17"/>
    </location>
</feature>
<proteinExistence type="predicted"/>
<dbReference type="STRING" id="652103.Rpdx1_4712"/>
<sequence>MSLCVASAGVIKTLAVAAFTLAWTHSIEKTEWQEDWRVTPQGLELIAARVKGSGAGMEPAPEARLVDGWFQWRVTRPPQRELMLGNSGMAGEWRLCAEGGCRSFSEIVGHPIGAQPTTLISCPD</sequence>